<dbReference type="InterPro" id="IPR029058">
    <property type="entry name" value="AB_hydrolase_fold"/>
</dbReference>
<accession>A0ABP5BHS3</accession>
<evidence type="ECO:0000313" key="4">
    <source>
        <dbReference type="Proteomes" id="UP001501116"/>
    </source>
</evidence>
<name>A0ABP5BHS3_9PSEU</name>
<dbReference type="GO" id="GO:0016787">
    <property type="term" value="F:hydrolase activity"/>
    <property type="evidence" value="ECO:0007669"/>
    <property type="project" value="UniProtKB-KW"/>
</dbReference>
<dbReference type="Gene3D" id="3.40.50.1820">
    <property type="entry name" value="alpha/beta hydrolase"/>
    <property type="match status" value="1"/>
</dbReference>
<comment type="caution">
    <text evidence="3">The sequence shown here is derived from an EMBL/GenBank/DDBJ whole genome shotgun (WGS) entry which is preliminary data.</text>
</comment>
<dbReference type="EMBL" id="BAAANN010000003">
    <property type="protein sequence ID" value="GAA1944923.1"/>
    <property type="molecule type" value="Genomic_DNA"/>
</dbReference>
<dbReference type="InterPro" id="IPR013595">
    <property type="entry name" value="Pept_S33_TAP-like_C"/>
</dbReference>
<keyword evidence="4" id="KW-1185">Reference proteome</keyword>
<dbReference type="RefSeq" id="WP_344414051.1">
    <property type="nucleotide sequence ID" value="NZ_BAAANN010000003.1"/>
</dbReference>
<dbReference type="Pfam" id="PF08386">
    <property type="entry name" value="Abhydrolase_4"/>
    <property type="match status" value="1"/>
</dbReference>
<feature type="domain" description="Peptidase S33 tripeptidyl aminopeptidase-like C-terminal" evidence="2">
    <location>
        <begin position="422"/>
        <end position="521"/>
    </location>
</feature>
<keyword evidence="3" id="KW-0378">Hydrolase</keyword>
<reference evidence="4" key="1">
    <citation type="journal article" date="2019" name="Int. J. Syst. Evol. Microbiol.">
        <title>The Global Catalogue of Microorganisms (GCM) 10K type strain sequencing project: providing services to taxonomists for standard genome sequencing and annotation.</title>
        <authorList>
            <consortium name="The Broad Institute Genomics Platform"/>
            <consortium name="The Broad Institute Genome Sequencing Center for Infectious Disease"/>
            <person name="Wu L."/>
            <person name="Ma J."/>
        </authorList>
    </citation>
    <scope>NUCLEOTIDE SEQUENCE [LARGE SCALE GENOMIC DNA]</scope>
    <source>
        <strain evidence="4">JCM 14545</strain>
    </source>
</reference>
<sequence length="523" mass="53885">MPRRLPLAGRPRGLQAVVIPLVTAALLAGCTAGPSTRPEVVQNDGPPPKAPSPAQQVPLPPLVAPTRSTLEWADCGDETRARLGEPAVDPSLKFSCARMSAPLDSPDLPGRGLTRVSLLKVGTGPVPLAVLNDIDGEPGTLHAARLAATLPAELLRKFSLVGVDRRGSGQSSPIGCVSKDVRSALLGHDPADENEDAVLDAARKAGQQCSIELDTEQQALDTWRTAGDLEELRDELGLTKLNAIARGEGSKVLTAYAVRYTGRVGRFVLDGIPDPSSDRTTVLDGAAAAAQSTLDAFGADCVARGCPIGGNATAAVTGLLDRVRGTPPVLESGDQFGPGLALRAVLAGLADRAKWPELADAIAAGRGGDPAKLATFTDRALNGSALQPARLDAALATTCNDTKTRVPADQIGTVAATLRQKYPLFGPLLAQELAWCSPWPTRSEPPPPAGAPGAPPILVTSTATDPVTPEQGTIRATQQMPSAVRVAWQGAGHGSLGSPCVLTAVRGFLVDGKVPTDGTLCPA</sequence>
<evidence type="ECO:0000313" key="3">
    <source>
        <dbReference type="EMBL" id="GAA1944923.1"/>
    </source>
</evidence>
<evidence type="ECO:0000256" key="1">
    <source>
        <dbReference type="SAM" id="MobiDB-lite"/>
    </source>
</evidence>
<protein>
    <submittedName>
        <fullName evidence="3">Alpha/beta hydrolase</fullName>
    </submittedName>
</protein>
<gene>
    <name evidence="3" type="ORF">GCM10009754_10840</name>
</gene>
<proteinExistence type="predicted"/>
<feature type="region of interest" description="Disordered" evidence="1">
    <location>
        <begin position="36"/>
        <end position="60"/>
    </location>
</feature>
<dbReference type="Proteomes" id="UP001501116">
    <property type="component" value="Unassembled WGS sequence"/>
</dbReference>
<dbReference type="PROSITE" id="PS51257">
    <property type="entry name" value="PROKAR_LIPOPROTEIN"/>
    <property type="match status" value="1"/>
</dbReference>
<organism evidence="3 4">
    <name type="scientific">Amycolatopsis minnesotensis</name>
    <dbReference type="NCBI Taxonomy" id="337894"/>
    <lineage>
        <taxon>Bacteria</taxon>
        <taxon>Bacillati</taxon>
        <taxon>Actinomycetota</taxon>
        <taxon>Actinomycetes</taxon>
        <taxon>Pseudonocardiales</taxon>
        <taxon>Pseudonocardiaceae</taxon>
        <taxon>Amycolatopsis</taxon>
    </lineage>
</organism>
<dbReference type="SUPFAM" id="SSF53474">
    <property type="entry name" value="alpha/beta-Hydrolases"/>
    <property type="match status" value="1"/>
</dbReference>
<evidence type="ECO:0000259" key="2">
    <source>
        <dbReference type="Pfam" id="PF08386"/>
    </source>
</evidence>